<dbReference type="SMART" id="SM00507">
    <property type="entry name" value="HNHc"/>
    <property type="match status" value="1"/>
</dbReference>
<evidence type="ECO:0000259" key="1">
    <source>
        <dbReference type="SMART" id="SM00507"/>
    </source>
</evidence>
<keyword evidence="2" id="KW-0255">Endonuclease</keyword>
<dbReference type="Proteomes" id="UP001611383">
    <property type="component" value="Chromosome"/>
</dbReference>
<sequence length="118" mass="13690">MSSSKRRRILDIVATDATFERTEHRGREVWLGKCLHCNAYLLIGLDGEPISRATIEHIVPRVHGGTDALENLGLACARCNQGKGSRHDRHYHRDARVRELVERLLERRRERWRDPDDA</sequence>
<accession>A0ABY9X4G1</accession>
<keyword evidence="2" id="KW-0540">Nuclease</keyword>
<dbReference type="RefSeq" id="WP_203407686.1">
    <property type="nucleotide sequence ID" value="NZ_CP043494.1"/>
</dbReference>
<gene>
    <name evidence="2" type="ORF">F0U60_43785</name>
</gene>
<dbReference type="EMBL" id="CP043494">
    <property type="protein sequence ID" value="WNG50291.1"/>
    <property type="molecule type" value="Genomic_DNA"/>
</dbReference>
<dbReference type="Gene3D" id="1.10.30.50">
    <property type="match status" value="1"/>
</dbReference>
<evidence type="ECO:0000313" key="2">
    <source>
        <dbReference type="EMBL" id="WNG50291.1"/>
    </source>
</evidence>
<keyword evidence="2" id="KW-0378">Hydrolase</keyword>
<protein>
    <submittedName>
        <fullName evidence="2">HNH endonuclease</fullName>
    </submittedName>
</protein>
<dbReference type="Pfam" id="PF01844">
    <property type="entry name" value="HNH"/>
    <property type="match status" value="1"/>
</dbReference>
<dbReference type="InterPro" id="IPR002711">
    <property type="entry name" value="HNH"/>
</dbReference>
<reference evidence="2 3" key="1">
    <citation type="submission" date="2019-08" db="EMBL/GenBank/DDBJ databases">
        <title>Archangium and Cystobacter genomes.</title>
        <authorList>
            <person name="Chen I.-C.K."/>
            <person name="Wielgoss S."/>
        </authorList>
    </citation>
    <scope>NUCLEOTIDE SEQUENCE [LARGE SCALE GENOMIC DNA]</scope>
    <source>
        <strain evidence="2 3">Cbm 6</strain>
    </source>
</reference>
<name>A0ABY9X4G1_9BACT</name>
<proteinExistence type="predicted"/>
<dbReference type="GO" id="GO:0004519">
    <property type="term" value="F:endonuclease activity"/>
    <property type="evidence" value="ECO:0007669"/>
    <property type="project" value="UniProtKB-KW"/>
</dbReference>
<evidence type="ECO:0000313" key="3">
    <source>
        <dbReference type="Proteomes" id="UP001611383"/>
    </source>
</evidence>
<dbReference type="CDD" id="cd00085">
    <property type="entry name" value="HNHc"/>
    <property type="match status" value="1"/>
</dbReference>
<keyword evidence="3" id="KW-1185">Reference proteome</keyword>
<feature type="domain" description="HNH nuclease" evidence="1">
    <location>
        <begin position="24"/>
        <end position="81"/>
    </location>
</feature>
<dbReference type="InterPro" id="IPR003615">
    <property type="entry name" value="HNH_nuc"/>
</dbReference>
<organism evidence="2 3">
    <name type="scientific">Archangium minus</name>
    <dbReference type="NCBI Taxonomy" id="83450"/>
    <lineage>
        <taxon>Bacteria</taxon>
        <taxon>Pseudomonadati</taxon>
        <taxon>Myxococcota</taxon>
        <taxon>Myxococcia</taxon>
        <taxon>Myxococcales</taxon>
        <taxon>Cystobacterineae</taxon>
        <taxon>Archangiaceae</taxon>
        <taxon>Archangium</taxon>
    </lineage>
</organism>